<evidence type="ECO:0000313" key="1">
    <source>
        <dbReference type="EMBL" id="AXY25710.1"/>
    </source>
</evidence>
<gene>
    <name evidence="1" type="ORF">CL176_06690</name>
</gene>
<dbReference type="KEGG" id="abae:CL176_06690"/>
<name>A0A347WKV3_9LACT</name>
<organism evidence="1 2">
    <name type="scientific">Suicoccus acidiformans</name>
    <dbReference type="NCBI Taxonomy" id="2036206"/>
    <lineage>
        <taxon>Bacteria</taxon>
        <taxon>Bacillati</taxon>
        <taxon>Bacillota</taxon>
        <taxon>Bacilli</taxon>
        <taxon>Lactobacillales</taxon>
        <taxon>Aerococcaceae</taxon>
        <taxon>Suicoccus</taxon>
    </lineage>
</organism>
<dbReference type="EMBL" id="CP023434">
    <property type="protein sequence ID" value="AXY25710.1"/>
    <property type="molecule type" value="Genomic_DNA"/>
</dbReference>
<protein>
    <submittedName>
        <fullName evidence="1">Uncharacterized protein</fullName>
    </submittedName>
</protein>
<reference evidence="1 2" key="1">
    <citation type="submission" date="2017-09" db="EMBL/GenBank/DDBJ databases">
        <title>Complete genome sequence of Oxytococcus suis strain ZY16052.</title>
        <authorList>
            <person name="Li F."/>
        </authorList>
    </citation>
    <scope>NUCLEOTIDE SEQUENCE [LARGE SCALE GENOMIC DNA]</scope>
    <source>
        <strain evidence="1 2">ZY16052</strain>
    </source>
</reference>
<proteinExistence type="predicted"/>
<evidence type="ECO:0000313" key="2">
    <source>
        <dbReference type="Proteomes" id="UP000263232"/>
    </source>
</evidence>
<keyword evidence="2" id="KW-1185">Reference proteome</keyword>
<dbReference type="Proteomes" id="UP000263232">
    <property type="component" value="Chromosome"/>
</dbReference>
<dbReference type="AlphaFoldDB" id="A0A347WKV3"/>
<accession>A0A347WKV3</accession>
<dbReference type="RefSeq" id="WP_118990612.1">
    <property type="nucleotide sequence ID" value="NZ_CP023434.1"/>
</dbReference>
<sequence length="180" mass="21228">MNEQEQWLNNKFCHLTNEANHLIREYLPKDIDNYRATLLIWIGQYYAYILVKVQHIVLSSEHLPLLYPDLDANFLAKDSDVKDELISFFLEMIVYAQQADPSDILIHYSFRNKGDTFQNLYNLLSSAHYKFSANFSAETFHQEEIQELHAEANKEIKELGFFKGRSVLKDVTQFYDTHNL</sequence>